<accession>A0A4S4ALX2</accession>
<dbReference type="GO" id="GO:0070967">
    <property type="term" value="F:coenzyme F420 binding"/>
    <property type="evidence" value="ECO:0007669"/>
    <property type="project" value="TreeGrafter"/>
</dbReference>
<dbReference type="AlphaFoldDB" id="A0A4S4ALX2"/>
<dbReference type="GO" id="GO:0016627">
    <property type="term" value="F:oxidoreductase activity, acting on the CH-CH group of donors"/>
    <property type="evidence" value="ECO:0007669"/>
    <property type="project" value="TreeGrafter"/>
</dbReference>
<organism evidence="3 4">
    <name type="scientific">Pseudothauera nasutitermitis</name>
    <dbReference type="NCBI Taxonomy" id="2565930"/>
    <lineage>
        <taxon>Bacteria</taxon>
        <taxon>Pseudomonadati</taxon>
        <taxon>Pseudomonadota</taxon>
        <taxon>Betaproteobacteria</taxon>
        <taxon>Rhodocyclales</taxon>
        <taxon>Zoogloeaceae</taxon>
        <taxon>Pseudothauera</taxon>
    </lineage>
</organism>
<reference evidence="3 4" key="1">
    <citation type="submission" date="2019-04" db="EMBL/GenBank/DDBJ databases">
        <title>Azoarcus nasutitermitis sp. nov. isolated from termite nest.</title>
        <authorList>
            <person name="Lin S.-Y."/>
            <person name="Hameed A."/>
            <person name="Hsu Y.-H."/>
            <person name="Young C.-C."/>
        </authorList>
    </citation>
    <scope>NUCLEOTIDE SEQUENCE [LARGE SCALE GENOMIC DNA]</scope>
    <source>
        <strain evidence="3 4">CC-YHH838</strain>
    </source>
</reference>
<feature type="domain" description="Pyridoxamine 5'-phosphate oxidase N-terminal" evidence="2">
    <location>
        <begin position="16"/>
        <end position="137"/>
    </location>
</feature>
<evidence type="ECO:0000256" key="1">
    <source>
        <dbReference type="ARBA" id="ARBA00023002"/>
    </source>
</evidence>
<proteinExistence type="predicted"/>
<gene>
    <name evidence="3" type="ORF">E6C76_21740</name>
</gene>
<comment type="caution">
    <text evidence="3">The sequence shown here is derived from an EMBL/GenBank/DDBJ whole genome shotgun (WGS) entry which is preliminary data.</text>
</comment>
<evidence type="ECO:0000313" key="4">
    <source>
        <dbReference type="Proteomes" id="UP000308430"/>
    </source>
</evidence>
<dbReference type="InterPro" id="IPR014419">
    <property type="entry name" value="HutZ"/>
</dbReference>
<protein>
    <submittedName>
        <fullName evidence="3">HugZ family protein</fullName>
    </submittedName>
</protein>
<evidence type="ECO:0000313" key="3">
    <source>
        <dbReference type="EMBL" id="THF60567.1"/>
    </source>
</evidence>
<dbReference type="OrthoDB" id="5345368at2"/>
<dbReference type="Gene3D" id="2.30.110.10">
    <property type="entry name" value="Electron Transport, Fmn-binding Protein, Chain A"/>
    <property type="match status" value="1"/>
</dbReference>
<dbReference type="InterPro" id="IPR012349">
    <property type="entry name" value="Split_barrel_FMN-bd"/>
</dbReference>
<evidence type="ECO:0000259" key="2">
    <source>
        <dbReference type="Pfam" id="PF01243"/>
    </source>
</evidence>
<dbReference type="Pfam" id="PF01243">
    <property type="entry name" value="PNPOx_N"/>
    <property type="match status" value="1"/>
</dbReference>
<dbReference type="InterPro" id="IPR011576">
    <property type="entry name" value="Pyridox_Oxase_N"/>
</dbReference>
<keyword evidence="4" id="KW-1185">Reference proteome</keyword>
<dbReference type="PANTHER" id="PTHR35176:SF6">
    <property type="entry name" value="HEME OXYGENASE HI_0854-RELATED"/>
    <property type="match status" value="1"/>
</dbReference>
<dbReference type="EMBL" id="SSOC01000012">
    <property type="protein sequence ID" value="THF60567.1"/>
    <property type="molecule type" value="Genomic_DNA"/>
</dbReference>
<dbReference type="GO" id="GO:0005829">
    <property type="term" value="C:cytosol"/>
    <property type="evidence" value="ECO:0007669"/>
    <property type="project" value="TreeGrafter"/>
</dbReference>
<dbReference type="SUPFAM" id="SSF50475">
    <property type="entry name" value="FMN-binding split barrel"/>
    <property type="match status" value="1"/>
</dbReference>
<sequence length="170" mass="17931">MHTPDPAAQLAEARTAAQQLLHSARSLILASIDEHGAPLASYAPFALDEHGDFLIAVSGLAAHGRTLAHDRRVSVLLIEDEGAARQIFARRRLNFACTVDALDAAGRTAAFAALEARFGSIARLLDGLPDFSAYRLRRGAANFVLGFGAAFASPSGDLAALAALRPEKET</sequence>
<dbReference type="RefSeq" id="WP_136350370.1">
    <property type="nucleotide sequence ID" value="NZ_SSOC01000012.1"/>
</dbReference>
<name>A0A4S4ALX2_9RHOO</name>
<dbReference type="InterPro" id="IPR052019">
    <property type="entry name" value="F420H2_bilvrd_red/Heme_oxyg"/>
</dbReference>
<dbReference type="Proteomes" id="UP000308430">
    <property type="component" value="Unassembled WGS sequence"/>
</dbReference>
<keyword evidence="1" id="KW-0560">Oxidoreductase</keyword>
<dbReference type="PANTHER" id="PTHR35176">
    <property type="entry name" value="HEME OXYGENASE HI_0854-RELATED"/>
    <property type="match status" value="1"/>
</dbReference>
<dbReference type="PIRSF" id="PIRSF004633">
    <property type="entry name" value="UCP_PLP_oxd"/>
    <property type="match status" value="1"/>
</dbReference>